<protein>
    <submittedName>
        <fullName evidence="1">Uncharacterized protein</fullName>
    </submittedName>
</protein>
<dbReference type="EMBL" id="KZ824651">
    <property type="protein sequence ID" value="RAK76102.1"/>
    <property type="molecule type" value="Genomic_DNA"/>
</dbReference>
<reference evidence="1 2" key="1">
    <citation type="submission" date="2018-02" db="EMBL/GenBank/DDBJ databases">
        <title>The genomes of Aspergillus section Nigri reveals drivers in fungal speciation.</title>
        <authorList>
            <consortium name="DOE Joint Genome Institute"/>
            <person name="Vesth T.C."/>
            <person name="Nybo J."/>
            <person name="Theobald S."/>
            <person name="Brandl J."/>
            <person name="Frisvad J.C."/>
            <person name="Nielsen K.F."/>
            <person name="Lyhne E.K."/>
            <person name="Kogle M.E."/>
            <person name="Kuo A."/>
            <person name="Riley R."/>
            <person name="Clum A."/>
            <person name="Nolan M."/>
            <person name="Lipzen A."/>
            <person name="Salamov A."/>
            <person name="Henrissat B."/>
            <person name="Wiebenga A."/>
            <person name="De vries R.P."/>
            <person name="Grigoriev I.V."/>
            <person name="Mortensen U.H."/>
            <person name="Andersen M.R."/>
            <person name="Baker S.E."/>
        </authorList>
    </citation>
    <scope>NUCLEOTIDE SEQUENCE [LARGE SCALE GENOMIC DNA]</scope>
    <source>
        <strain evidence="1 2">CBS 313.89</strain>
    </source>
</reference>
<dbReference type="AlphaFoldDB" id="A0A8G1RLA7"/>
<organism evidence="1 2">
    <name type="scientific">Aspergillus fijiensis CBS 313.89</name>
    <dbReference type="NCBI Taxonomy" id="1448319"/>
    <lineage>
        <taxon>Eukaryota</taxon>
        <taxon>Fungi</taxon>
        <taxon>Dikarya</taxon>
        <taxon>Ascomycota</taxon>
        <taxon>Pezizomycotina</taxon>
        <taxon>Eurotiomycetes</taxon>
        <taxon>Eurotiomycetidae</taxon>
        <taxon>Eurotiales</taxon>
        <taxon>Aspergillaceae</taxon>
        <taxon>Aspergillus</taxon>
    </lineage>
</organism>
<dbReference type="VEuPathDB" id="FungiDB:BO72DRAFT_147495"/>
<sequence length="190" mass="21649">MSYSSTSTRTTPSSSSAGATMLDTEMACYFRWRPFLDAWPSKTILRLVVRRARETTTALHSEDGWARARTELLLRMRLLRDRYPYPEARRFGGVIFWDDRMRFYRELLERDYFSFEAPPPPPGGGGQQVNGQVDADADADTRGLEMADCGEGQGDPTPEAVRMVEGWLWMLEDNDPQGGVWGLLMDRVEV</sequence>
<keyword evidence="2" id="KW-1185">Reference proteome</keyword>
<gene>
    <name evidence="1" type="ORF">BO72DRAFT_147495</name>
</gene>
<dbReference type="OrthoDB" id="10369677at2759"/>
<evidence type="ECO:0000313" key="1">
    <source>
        <dbReference type="EMBL" id="RAK76102.1"/>
    </source>
</evidence>
<proteinExistence type="predicted"/>
<dbReference type="Proteomes" id="UP000249789">
    <property type="component" value="Unassembled WGS sequence"/>
</dbReference>
<accession>A0A8G1RLA7</accession>
<name>A0A8G1RLA7_9EURO</name>
<dbReference type="RefSeq" id="XP_040800112.1">
    <property type="nucleotide sequence ID" value="XM_040939203.1"/>
</dbReference>
<evidence type="ECO:0000313" key="2">
    <source>
        <dbReference type="Proteomes" id="UP000249789"/>
    </source>
</evidence>
<dbReference type="GeneID" id="63856536"/>